<feature type="region of interest" description="Disordered" evidence="5">
    <location>
        <begin position="266"/>
        <end position="302"/>
    </location>
</feature>
<reference evidence="7" key="1">
    <citation type="journal article" date="2023" name="Commun. Biol.">
        <title>Genome analysis of Parmales, the sister group of diatoms, reveals the evolutionary specialization of diatoms from phago-mixotrophs to photoautotrophs.</title>
        <authorList>
            <person name="Ban H."/>
            <person name="Sato S."/>
            <person name="Yoshikawa S."/>
            <person name="Yamada K."/>
            <person name="Nakamura Y."/>
            <person name="Ichinomiya M."/>
            <person name="Sato N."/>
            <person name="Blanc-Mathieu R."/>
            <person name="Endo H."/>
            <person name="Kuwata A."/>
            <person name="Ogata H."/>
        </authorList>
    </citation>
    <scope>NUCLEOTIDE SEQUENCE [LARGE SCALE GENOMIC DNA]</scope>
</reference>
<evidence type="ECO:0000256" key="3">
    <source>
        <dbReference type="ARBA" id="ARBA00022679"/>
    </source>
</evidence>
<feature type="compositionally biased region" description="Basic and acidic residues" evidence="5">
    <location>
        <begin position="266"/>
        <end position="285"/>
    </location>
</feature>
<evidence type="ECO:0000256" key="4">
    <source>
        <dbReference type="ARBA" id="ARBA00022691"/>
    </source>
</evidence>
<keyword evidence="3" id="KW-0808">Transferase</keyword>
<keyword evidence="4" id="KW-0949">S-adenosyl-L-methionine</keyword>
<accession>A0A9W7LAF6</accession>
<dbReference type="SUPFAM" id="SSF53335">
    <property type="entry name" value="S-adenosyl-L-methionine-dependent methyltransferases"/>
    <property type="match status" value="1"/>
</dbReference>
<evidence type="ECO:0000256" key="5">
    <source>
        <dbReference type="SAM" id="MobiDB-lite"/>
    </source>
</evidence>
<dbReference type="InterPro" id="IPR026170">
    <property type="entry name" value="FAM173A/B"/>
</dbReference>
<dbReference type="PANTHER" id="PTHR13610">
    <property type="entry name" value="METHYLTRANSFERASE DOMAIN-CONTAINING PROTEIN"/>
    <property type="match status" value="1"/>
</dbReference>
<dbReference type="GO" id="GO:0016279">
    <property type="term" value="F:protein-lysine N-methyltransferase activity"/>
    <property type="evidence" value="ECO:0007669"/>
    <property type="project" value="InterPro"/>
</dbReference>
<evidence type="ECO:0000313" key="6">
    <source>
        <dbReference type="EMBL" id="GMI43250.1"/>
    </source>
</evidence>
<dbReference type="OrthoDB" id="66144at2759"/>
<gene>
    <name evidence="6" type="ORF">TrCOL_g2630</name>
</gene>
<evidence type="ECO:0008006" key="8">
    <source>
        <dbReference type="Google" id="ProtNLM"/>
    </source>
</evidence>
<comment type="caution">
    <text evidence="6">The sequence shown here is derived from an EMBL/GenBank/DDBJ whole genome shotgun (WGS) entry which is preliminary data.</text>
</comment>
<dbReference type="Proteomes" id="UP001165065">
    <property type="component" value="Unassembled WGS sequence"/>
</dbReference>
<organism evidence="6 7">
    <name type="scientific">Triparma columacea</name>
    <dbReference type="NCBI Taxonomy" id="722753"/>
    <lineage>
        <taxon>Eukaryota</taxon>
        <taxon>Sar</taxon>
        <taxon>Stramenopiles</taxon>
        <taxon>Ochrophyta</taxon>
        <taxon>Bolidophyceae</taxon>
        <taxon>Parmales</taxon>
        <taxon>Triparmaceae</taxon>
        <taxon>Triparma</taxon>
    </lineage>
</organism>
<dbReference type="InterPro" id="IPR029063">
    <property type="entry name" value="SAM-dependent_MTases_sf"/>
</dbReference>
<dbReference type="GO" id="GO:0005739">
    <property type="term" value="C:mitochondrion"/>
    <property type="evidence" value="ECO:0007669"/>
    <property type="project" value="TreeGrafter"/>
</dbReference>
<protein>
    <recommendedName>
        <fullName evidence="8">Methyltransferase domain-containing protein</fullName>
    </recommendedName>
</protein>
<proteinExistence type="inferred from homology"/>
<sequence length="302" mass="34461">MTSNELDFAKSEADFDAALARFDSLHEKTTKPRETYFLDQEEVDSQTIVDSYRFPKHHDSSFITPQDVSLRTNLFSLSWMVVLNKVFDQLGLTKMDTLVHLSCGDGRWMIEAACKTGCHCIGYDVDPDLEYRCDKRANEQEVPDKVEYRLVEDIMEGDLGEATAVICHAEQEGMSELRDKLDSSLDPYTPVVVVGGVLVGWLHQWETKHRGVPIYLYSRRNITALGANDVSSLREIGEYRNPNDRSFTFSQNFDGDPRAFHLEDLGSLGREESNAGDSLDRRHYQPEYSQYVHTPHPIKGKK</sequence>
<dbReference type="GO" id="GO:0032259">
    <property type="term" value="P:methylation"/>
    <property type="evidence" value="ECO:0007669"/>
    <property type="project" value="UniProtKB-KW"/>
</dbReference>
<comment type="similarity">
    <text evidence="1">Belongs to the ANT/ATPSC lysine N-methyltransferase family.</text>
</comment>
<evidence type="ECO:0000256" key="1">
    <source>
        <dbReference type="ARBA" id="ARBA00010633"/>
    </source>
</evidence>
<dbReference type="EMBL" id="BRYA01000190">
    <property type="protein sequence ID" value="GMI43250.1"/>
    <property type="molecule type" value="Genomic_DNA"/>
</dbReference>
<dbReference type="Gene3D" id="3.40.50.150">
    <property type="entry name" value="Vaccinia Virus protein VP39"/>
    <property type="match status" value="1"/>
</dbReference>
<name>A0A9W7LAF6_9STRA</name>
<dbReference type="CDD" id="cd02440">
    <property type="entry name" value="AdoMet_MTases"/>
    <property type="match status" value="1"/>
</dbReference>
<dbReference type="PANTHER" id="PTHR13610:SF11">
    <property type="entry name" value="METHYLTRANSFERASE DOMAIN-CONTAINING PROTEIN"/>
    <property type="match status" value="1"/>
</dbReference>
<dbReference type="GO" id="GO:1905706">
    <property type="term" value="P:regulation of mitochondrial ATP synthesis coupled proton transport"/>
    <property type="evidence" value="ECO:0007669"/>
    <property type="project" value="TreeGrafter"/>
</dbReference>
<keyword evidence="2" id="KW-0489">Methyltransferase</keyword>
<dbReference type="AlphaFoldDB" id="A0A9W7LAF6"/>
<evidence type="ECO:0000313" key="7">
    <source>
        <dbReference type="Proteomes" id="UP001165065"/>
    </source>
</evidence>
<keyword evidence="7" id="KW-1185">Reference proteome</keyword>
<evidence type="ECO:0000256" key="2">
    <source>
        <dbReference type="ARBA" id="ARBA00022603"/>
    </source>
</evidence>